<protein>
    <submittedName>
        <fullName evidence="4">Uncharacterized protein</fullName>
    </submittedName>
</protein>
<dbReference type="PANTHER" id="PTHR23346">
    <property type="entry name" value="TRANSLATIONAL ACTIVATOR GCN1-RELATED"/>
    <property type="match status" value="1"/>
</dbReference>
<evidence type="ECO:0000313" key="4">
    <source>
        <dbReference type="EnsemblPlants" id="ORUFI12G03350.2"/>
    </source>
</evidence>
<dbReference type="PANTHER" id="PTHR23346:SF19">
    <property type="entry name" value="PROTEASOME ADAPTER AND SCAFFOLD PROTEIN ECM29"/>
    <property type="match status" value="1"/>
</dbReference>
<dbReference type="SUPFAM" id="SSF54001">
    <property type="entry name" value="Cysteine proteinases"/>
    <property type="match status" value="1"/>
</dbReference>
<name>A0A0E0RDS9_ORYRU</name>
<dbReference type="STRING" id="4529.A0A0E0RDS9"/>
<accession>A0A0E0RDS9</accession>
<evidence type="ECO:0000313" key="5">
    <source>
        <dbReference type="Proteomes" id="UP000008022"/>
    </source>
</evidence>
<evidence type="ECO:0000256" key="1">
    <source>
        <dbReference type="ARBA" id="ARBA00022737"/>
    </source>
</evidence>
<dbReference type="eggNOG" id="KOG1801">
    <property type="taxonomic scope" value="Eukaryota"/>
</dbReference>
<feature type="domain" description="Proteasome component Ecm29 N-terminal" evidence="2">
    <location>
        <begin position="77"/>
        <end position="555"/>
    </location>
</feature>
<dbReference type="InterPro" id="IPR016024">
    <property type="entry name" value="ARM-type_fold"/>
</dbReference>
<dbReference type="GO" id="GO:0005737">
    <property type="term" value="C:cytoplasm"/>
    <property type="evidence" value="ECO:0007669"/>
    <property type="project" value="TreeGrafter"/>
</dbReference>
<dbReference type="GO" id="GO:0043248">
    <property type="term" value="P:proteasome assembly"/>
    <property type="evidence" value="ECO:0007669"/>
    <property type="project" value="InterPro"/>
</dbReference>
<keyword evidence="1" id="KW-0677">Repeat</keyword>
<sequence length="1543" mass="173600">MGRNPVLPKPNDPKRSDSCLIRPSSSSLLTFLRRKETQRVRVQHSNIVGRMAVAEPSPPAAAAAAAGQTHAGRVDALERMLTRLALTEDSVASLLCRFLPYTTISLVSPGASVRELLMENGSLFDKLVKQRPDISMMMDLWRIYTESTSTVVQNYCIVYVEMGFERLLSEDKAIIAPDLLINISNVPEQHQGIILRLVLKAIGEWDTHKVDQTVASKYKSISASNDGLVFADFCLHMILYQTPPQGIRCSAGLSVAQSDRVTGNLPLKGDTLASRKLGILDVIETMQFKLEIVYPLYLAAASDSQEAVAKRGEEMLILKASAVNLEDSDLIKRLFTLFNGTASSENIASELEVAPAHSSLRVRLMGVFCRSIAAANAFTHTFQCIFGCIYGNGTTSRLKQLGMEFTVWVFKHATNKQLKAISPFILSGILHSLDGSSTTEADSSSRDIRIFAYQAIGLLAFRMPNLFCNKTGMAIRLFTALRLEEQSLRSIIQEAATALATAYKGASNIVLKDFEALLLEYCQAEQSEVRFSAVRWAVTLYNMKHCPSRYICMLGASDVKLDIREMALAGLNLLNDERQSSTMATDISYPDIAEMVNYIYSQQPQLLHCYEQRNGKLLFPTDTFLAMIKFLMKCFNTHDGSDFLQEDLSNSTLAKMCVLLEHAMSYDGSSELHTLALKSLVDISSRQPKMVSSFYVNRLDWPRTLLHADTHEEAPRLLGIASTLLSIAALYVLPELTSIFDQNPPSGYGRQCQNTTDINEELGSCCNGRTNHSLEHEVCGGGNNSDNLGGDGCDEELVTGCHHRHGRIDHNLEFLIDRMMSWSVRDILKAPPVIKKAQTTFVSNDNYFESLCIEAVALTTAQLKMPLQLLGTANWHDVKLISEVQFPYYLLDIVHIPTDCYKNRCHTIRRGDLILLDPTSPYSKKPKGCFFAVAVEDEDEYFRSAFKVQIIRKSRPVDLVINYAALLDINIQGQVEFWSSIHQDIDNKCQCIINSILQAPLVCVVYAPSLFVITDLLHEIQYLGGKHNQFDNFCKKTIVLERKSDIGPEFGHLTLESYFDDTNMCFGFPGWKFFINMALDILDKFGPKYKSTTEMIKVLDEIEDLLGNRNLSDGSMRKAFEVEAVQTFDTGDCGIAEELNDKRMKCAQLLRKFKEDLQSIDLPTFKTREDLEEFCMKNSSIIFCSTNNSFHLREIQLKIDCLIIDSANLFNEYETLVPLCLPSLHSIILAGDEAKKPTVGNQVYQQDAFGVSLFQRLLDLGFNQHLLLDQYITGQHGRRVSSKSKVLKPEFTWIARPHNRKYILAPIRDQGPKVTCVLHSSMATTESLYKLICASHDPPTDFNVILDIQDMLLQYKEETGYTYGDELRGERGQIRLEKALQTLKKRGVRGIDGCDNDKKMEQIRISSFRRIDIEAEGFEQIFERLLQGRMLVGSFKVSCNYFELAEGEVYHYDYARPIVRDGVTWSHAVMFVGFGDPAGDVLLDNHLAAIDTCDFELERMKHNSIGHLVYQNSYGKLFGFPHFRCGYGRVGLQSIVSMWEYSN</sequence>
<dbReference type="Gene3D" id="3.40.50.300">
    <property type="entry name" value="P-loop containing nucleotide triphosphate hydrolases"/>
    <property type="match status" value="1"/>
</dbReference>
<dbReference type="GO" id="GO:0005634">
    <property type="term" value="C:nucleus"/>
    <property type="evidence" value="ECO:0007669"/>
    <property type="project" value="TreeGrafter"/>
</dbReference>
<dbReference type="GO" id="GO:0036503">
    <property type="term" value="P:ERAD pathway"/>
    <property type="evidence" value="ECO:0007669"/>
    <property type="project" value="TreeGrafter"/>
</dbReference>
<proteinExistence type="predicted"/>
<dbReference type="EnsemblPlants" id="ORUFI12G03350.2">
    <property type="protein sequence ID" value="ORUFI12G03350.2"/>
    <property type="gene ID" value="ORUFI12G03350"/>
</dbReference>
<dbReference type="eggNOG" id="KOG0915">
    <property type="taxonomic scope" value="Eukaryota"/>
</dbReference>
<dbReference type="Pfam" id="PF13001">
    <property type="entry name" value="ECM29_N"/>
    <property type="match status" value="1"/>
</dbReference>
<dbReference type="GO" id="GO:0060090">
    <property type="term" value="F:molecular adaptor activity"/>
    <property type="evidence" value="ECO:0007669"/>
    <property type="project" value="InterPro"/>
</dbReference>
<evidence type="ECO:0000259" key="2">
    <source>
        <dbReference type="Pfam" id="PF13001"/>
    </source>
</evidence>
<dbReference type="SUPFAM" id="SSF48371">
    <property type="entry name" value="ARM repeat"/>
    <property type="match status" value="1"/>
</dbReference>
<dbReference type="Proteomes" id="UP000008022">
    <property type="component" value="Unassembled WGS sequence"/>
</dbReference>
<dbReference type="InterPro" id="IPR027417">
    <property type="entry name" value="P-loop_NTPase"/>
</dbReference>
<dbReference type="Gene3D" id="3.90.70.10">
    <property type="entry name" value="Cysteine proteinases"/>
    <property type="match status" value="1"/>
</dbReference>
<reference evidence="5" key="1">
    <citation type="submission" date="2013-06" db="EMBL/GenBank/DDBJ databases">
        <authorList>
            <person name="Zhao Q."/>
        </authorList>
    </citation>
    <scope>NUCLEOTIDE SEQUENCE</scope>
    <source>
        <strain evidence="5">cv. W1943</strain>
    </source>
</reference>
<dbReference type="Pfam" id="PF13086">
    <property type="entry name" value="AAA_11"/>
    <property type="match status" value="1"/>
</dbReference>
<reference evidence="4" key="2">
    <citation type="submission" date="2015-06" db="UniProtKB">
        <authorList>
            <consortium name="EnsemblPlants"/>
        </authorList>
    </citation>
    <scope>IDENTIFICATION</scope>
</reference>
<dbReference type="InterPro" id="IPR038765">
    <property type="entry name" value="Papain-like_cys_pep_sf"/>
</dbReference>
<dbReference type="InterPro" id="IPR024372">
    <property type="entry name" value="Ecm29_N"/>
</dbReference>
<dbReference type="Gramene" id="ORUFI12G03350.2">
    <property type="protein sequence ID" value="ORUFI12G03350.2"/>
    <property type="gene ID" value="ORUFI12G03350"/>
</dbReference>
<dbReference type="InterPro" id="IPR041677">
    <property type="entry name" value="DNA2/NAM7_AAA_11"/>
</dbReference>
<evidence type="ECO:0000259" key="3">
    <source>
        <dbReference type="Pfam" id="PF13086"/>
    </source>
</evidence>
<feature type="domain" description="DNA2/NAM7 helicase helicase" evidence="3">
    <location>
        <begin position="1136"/>
        <end position="1233"/>
    </location>
</feature>
<dbReference type="GO" id="GO:0004386">
    <property type="term" value="F:helicase activity"/>
    <property type="evidence" value="ECO:0007669"/>
    <property type="project" value="InterPro"/>
</dbReference>
<keyword evidence="5" id="KW-1185">Reference proteome</keyword>
<dbReference type="HOGENOM" id="CLU_257639_0_0_1"/>
<dbReference type="OMA" id="KHNSIGH"/>
<organism evidence="4 5">
    <name type="scientific">Oryza rufipogon</name>
    <name type="common">Brownbeard rice</name>
    <name type="synonym">Asian wild rice</name>
    <dbReference type="NCBI Taxonomy" id="4529"/>
    <lineage>
        <taxon>Eukaryota</taxon>
        <taxon>Viridiplantae</taxon>
        <taxon>Streptophyta</taxon>
        <taxon>Embryophyta</taxon>
        <taxon>Tracheophyta</taxon>
        <taxon>Spermatophyta</taxon>
        <taxon>Magnoliopsida</taxon>
        <taxon>Liliopsida</taxon>
        <taxon>Poales</taxon>
        <taxon>Poaceae</taxon>
        <taxon>BOP clade</taxon>
        <taxon>Oryzoideae</taxon>
        <taxon>Oryzeae</taxon>
        <taxon>Oryzinae</taxon>
        <taxon>Oryza</taxon>
    </lineage>
</organism>